<keyword evidence="1" id="KW-0808">Transferase</keyword>
<keyword evidence="2" id="KW-1185">Reference proteome</keyword>
<dbReference type="GO" id="GO:0032259">
    <property type="term" value="P:methylation"/>
    <property type="evidence" value="ECO:0007669"/>
    <property type="project" value="UniProtKB-KW"/>
</dbReference>
<dbReference type="Gene3D" id="3.40.50.150">
    <property type="entry name" value="Vaccinia Virus protein VP39"/>
    <property type="match status" value="1"/>
</dbReference>
<dbReference type="InterPro" id="IPR029063">
    <property type="entry name" value="SAM-dependent_MTases_sf"/>
</dbReference>
<evidence type="ECO:0000313" key="1">
    <source>
        <dbReference type="EMBL" id="UWZ35041.1"/>
    </source>
</evidence>
<name>A0ABY5Z0A4_9ACTN</name>
<dbReference type="GO" id="GO:0008168">
    <property type="term" value="F:methyltransferase activity"/>
    <property type="evidence" value="ECO:0007669"/>
    <property type="project" value="UniProtKB-KW"/>
</dbReference>
<protein>
    <submittedName>
        <fullName evidence="1">SAM-dependent methyltransferase</fullName>
    </submittedName>
</protein>
<sequence>MAQYALLILPSTNRVYADASVALTRAELAAFNRAVLDGRLSEPAEETIGGVPYVTFEAERLGERDAAFLANLSSAYALFEVVGDLLRPVELRPLDRFDDDLLTIQKYQGKTNELFTKLLLNVTLLASAFAPEMLERRFRVLDPLCGRGTTLNQALMYGFDAAGVDRDQKDFEAYAAFIQTWLKRKRIKHHAEVGPVRRNRQVVARRLRVDLAASKDDYKTGEKQVLDVVNADTVRSGEFFKPGTFDLVVADAPYGVQHGSRTGGKGLARDPGDLLAESAPVWAGLLRGGGALGISWNTFVARREEAAGLLAAAGLRVVDEDPYGSFRHRVDQAIMRDILVATKP</sequence>
<gene>
    <name evidence="1" type="ORF">Drose_28315</name>
</gene>
<keyword evidence="1" id="KW-0489">Methyltransferase</keyword>
<dbReference type="RefSeq" id="WP_260724386.1">
    <property type="nucleotide sequence ID" value="NZ_BAAABS010000082.1"/>
</dbReference>
<accession>A0ABY5Z0A4</accession>
<dbReference type="Proteomes" id="UP001058271">
    <property type="component" value="Chromosome"/>
</dbReference>
<proteinExistence type="predicted"/>
<organism evidence="1 2">
    <name type="scientific">Dactylosporangium roseum</name>
    <dbReference type="NCBI Taxonomy" id="47989"/>
    <lineage>
        <taxon>Bacteria</taxon>
        <taxon>Bacillati</taxon>
        <taxon>Actinomycetota</taxon>
        <taxon>Actinomycetes</taxon>
        <taxon>Micromonosporales</taxon>
        <taxon>Micromonosporaceae</taxon>
        <taxon>Dactylosporangium</taxon>
    </lineage>
</organism>
<reference evidence="1" key="1">
    <citation type="submission" date="2021-04" db="EMBL/GenBank/DDBJ databases">
        <title>Biosynthetic gene clusters of Dactylosporangioum roseum.</title>
        <authorList>
            <person name="Hartkoorn R.C."/>
            <person name="Beaudoing E."/>
            <person name="Hot D."/>
            <person name="Moureu S."/>
        </authorList>
    </citation>
    <scope>NUCLEOTIDE SEQUENCE</scope>
    <source>
        <strain evidence="1">NRRL B-16295</strain>
    </source>
</reference>
<dbReference type="EMBL" id="CP073721">
    <property type="protein sequence ID" value="UWZ35041.1"/>
    <property type="molecule type" value="Genomic_DNA"/>
</dbReference>
<dbReference type="SUPFAM" id="SSF53335">
    <property type="entry name" value="S-adenosyl-L-methionine-dependent methyltransferases"/>
    <property type="match status" value="1"/>
</dbReference>
<evidence type="ECO:0000313" key="2">
    <source>
        <dbReference type="Proteomes" id="UP001058271"/>
    </source>
</evidence>